<dbReference type="InterPro" id="IPR010227">
    <property type="entry name" value="NADH_Q_OxRdtase_chainM/4"/>
</dbReference>
<dbReference type="PANTHER" id="PTHR43507:SF1">
    <property type="entry name" value="NADH-UBIQUINONE OXIDOREDUCTASE CHAIN 4"/>
    <property type="match status" value="1"/>
</dbReference>
<dbReference type="GO" id="GO:0048039">
    <property type="term" value="F:ubiquinone binding"/>
    <property type="evidence" value="ECO:0007669"/>
    <property type="project" value="TreeGrafter"/>
</dbReference>
<keyword evidence="5 7" id="KW-0472">Membrane</keyword>
<evidence type="ECO:0000256" key="2">
    <source>
        <dbReference type="ARBA" id="ARBA00009025"/>
    </source>
</evidence>
<feature type="transmembrane region" description="Helical" evidence="7">
    <location>
        <begin position="35"/>
        <end position="53"/>
    </location>
</feature>
<reference evidence="10" key="1">
    <citation type="submission" date="2017-05" db="EMBL/GenBank/DDBJ databases">
        <authorList>
            <person name="Sung H."/>
        </authorList>
    </citation>
    <scope>NUCLEOTIDE SEQUENCE [LARGE SCALE GENOMIC DNA]</scope>
    <source>
        <strain evidence="10">AR23208</strain>
    </source>
</reference>
<feature type="transmembrane region" description="Helical" evidence="7">
    <location>
        <begin position="91"/>
        <end position="108"/>
    </location>
</feature>
<comment type="subcellular location">
    <subcellularLocation>
        <location evidence="1">Cell membrane</location>
        <topology evidence="1">Multi-pass membrane protein</topology>
    </subcellularLocation>
    <subcellularLocation>
        <location evidence="6">Membrane</location>
        <topology evidence="6">Multi-pass membrane protein</topology>
    </subcellularLocation>
</comment>
<sequence length="506" mass="53951">MMGNLLTIIVFLPLLAALIIGFVPKSSQGQARAIALIATLLSLVFAGIVYAGFDFGAKGMQYTESAEWINIANAYKDQALVIGYDLGVDGLSMPFVLLTGIVSFLAVLASGRIQHRAKEYYIWFLLLVTGLYGCFVALDLFLFFLFLELTLIPMYFLIGIWGGERKGPVATKFLVYRGIASAFILVAFIAMAFKAADATGTISLNMLTIADAFSQASPDLITSAFKNGIFLVLFLAILIEEAFFPFHTWLPDTHEQAPSAVSMIVGGVLMKIGAYVLFRIAVGILPDAVQHYATLIAVIGVINIVYAALIAMVQKDWRRLLAFSAISHMGIVLLGVAAMNQAGIQGGIFMTISSGLLSALLFFLIGAIKERTGTAQIAGLGGLSKPMPILAGFLLAAALGSLGLPGMSGFISEILAFMGSFEVFPVLSAVGTLGIILAAVYLLWAMQRTTYGPTPAQLEGVTDARPIEFVPAIVLLALIILIGVYPQILSDLVNPSIQTLVTRIGG</sequence>
<dbReference type="EMBL" id="CP021434">
    <property type="protein sequence ID" value="ARU60522.1"/>
    <property type="molecule type" value="Genomic_DNA"/>
</dbReference>
<dbReference type="Proteomes" id="UP000195437">
    <property type="component" value="Chromosome"/>
</dbReference>
<dbReference type="AlphaFoldDB" id="A0A1Y0IJ48"/>
<dbReference type="KEGG" id="tum:CBW65_05095"/>
<feature type="transmembrane region" description="Helical" evidence="7">
    <location>
        <begin position="120"/>
        <end position="138"/>
    </location>
</feature>
<evidence type="ECO:0000256" key="7">
    <source>
        <dbReference type="SAM" id="Phobius"/>
    </source>
</evidence>
<feature type="transmembrane region" description="Helical" evidence="7">
    <location>
        <begin position="389"/>
        <end position="411"/>
    </location>
</feature>
<feature type="transmembrane region" description="Helical" evidence="7">
    <location>
        <begin position="291"/>
        <end position="313"/>
    </location>
</feature>
<feature type="transmembrane region" description="Helical" evidence="7">
    <location>
        <begin position="320"/>
        <end position="338"/>
    </location>
</feature>
<dbReference type="PANTHER" id="PTHR43507">
    <property type="entry name" value="NADH-UBIQUINONE OXIDOREDUCTASE CHAIN 4"/>
    <property type="match status" value="1"/>
</dbReference>
<feature type="transmembrane region" description="Helical" evidence="7">
    <location>
        <begin position="261"/>
        <end position="285"/>
    </location>
</feature>
<keyword evidence="4 7" id="KW-1133">Transmembrane helix</keyword>
<evidence type="ECO:0000256" key="5">
    <source>
        <dbReference type="ARBA" id="ARBA00023136"/>
    </source>
</evidence>
<accession>A0A1Y0IJ48</accession>
<organism evidence="9 10">
    <name type="scientific">Tumebacillus avium</name>
    <dbReference type="NCBI Taxonomy" id="1903704"/>
    <lineage>
        <taxon>Bacteria</taxon>
        <taxon>Bacillati</taxon>
        <taxon>Bacillota</taxon>
        <taxon>Bacilli</taxon>
        <taxon>Bacillales</taxon>
        <taxon>Alicyclobacillaceae</taxon>
        <taxon>Tumebacillus</taxon>
    </lineage>
</organism>
<dbReference type="InterPro" id="IPR003918">
    <property type="entry name" value="NADH_UbQ_OxRdtase"/>
</dbReference>
<feature type="transmembrane region" description="Helical" evidence="7">
    <location>
        <begin position="6"/>
        <end position="23"/>
    </location>
</feature>
<dbReference type="GO" id="GO:0008137">
    <property type="term" value="F:NADH dehydrogenase (ubiquinone) activity"/>
    <property type="evidence" value="ECO:0007669"/>
    <property type="project" value="InterPro"/>
</dbReference>
<protein>
    <submittedName>
        <fullName evidence="9">Proton-translocating NADH-quinone oxidoreductase subunit M</fullName>
    </submittedName>
</protein>
<dbReference type="GO" id="GO:0015990">
    <property type="term" value="P:electron transport coupled proton transport"/>
    <property type="evidence" value="ECO:0007669"/>
    <property type="project" value="TreeGrafter"/>
</dbReference>
<feature type="transmembrane region" description="Helical" evidence="7">
    <location>
        <begin position="144"/>
        <end position="162"/>
    </location>
</feature>
<evidence type="ECO:0000256" key="3">
    <source>
        <dbReference type="ARBA" id="ARBA00022692"/>
    </source>
</evidence>
<evidence type="ECO:0000256" key="6">
    <source>
        <dbReference type="RuleBase" id="RU000320"/>
    </source>
</evidence>
<keyword evidence="3 6" id="KW-0812">Transmembrane</keyword>
<evidence type="ECO:0000256" key="1">
    <source>
        <dbReference type="ARBA" id="ARBA00004651"/>
    </source>
</evidence>
<feature type="transmembrane region" description="Helical" evidence="7">
    <location>
        <begin position="423"/>
        <end position="446"/>
    </location>
</feature>
<evidence type="ECO:0000256" key="4">
    <source>
        <dbReference type="ARBA" id="ARBA00022989"/>
    </source>
</evidence>
<dbReference type="PRINTS" id="PR01437">
    <property type="entry name" value="NUOXDRDTASE4"/>
</dbReference>
<gene>
    <name evidence="9" type="ORF">CBW65_05095</name>
</gene>
<dbReference type="RefSeq" id="WP_087455914.1">
    <property type="nucleotide sequence ID" value="NZ_CP021434.1"/>
</dbReference>
<keyword evidence="10" id="KW-1185">Reference proteome</keyword>
<dbReference type="GO" id="GO:0042773">
    <property type="term" value="P:ATP synthesis coupled electron transport"/>
    <property type="evidence" value="ECO:0007669"/>
    <property type="project" value="InterPro"/>
</dbReference>
<evidence type="ECO:0000313" key="10">
    <source>
        <dbReference type="Proteomes" id="UP000195437"/>
    </source>
</evidence>
<name>A0A1Y0IJ48_9BACL</name>
<evidence type="ECO:0000259" key="8">
    <source>
        <dbReference type="Pfam" id="PF00361"/>
    </source>
</evidence>
<dbReference type="Pfam" id="PF00361">
    <property type="entry name" value="Proton_antipo_M"/>
    <property type="match status" value="1"/>
</dbReference>
<feature type="transmembrane region" description="Helical" evidence="7">
    <location>
        <begin position="467"/>
        <end position="488"/>
    </location>
</feature>
<dbReference type="OrthoDB" id="9811718at2"/>
<feature type="transmembrane region" description="Helical" evidence="7">
    <location>
        <begin position="228"/>
        <end position="249"/>
    </location>
</feature>
<feature type="domain" description="NADH:quinone oxidoreductase/Mrp antiporter transmembrane" evidence="8">
    <location>
        <begin position="137"/>
        <end position="428"/>
    </location>
</feature>
<proteinExistence type="inferred from homology"/>
<dbReference type="NCBIfam" id="TIGR01972">
    <property type="entry name" value="NDH_I_M"/>
    <property type="match status" value="1"/>
</dbReference>
<feature type="transmembrane region" description="Helical" evidence="7">
    <location>
        <begin position="174"/>
        <end position="196"/>
    </location>
</feature>
<comment type="similarity">
    <text evidence="2">Belongs to the complex I subunit 4 family.</text>
</comment>
<dbReference type="GO" id="GO:0003954">
    <property type="term" value="F:NADH dehydrogenase activity"/>
    <property type="evidence" value="ECO:0007669"/>
    <property type="project" value="TreeGrafter"/>
</dbReference>
<feature type="transmembrane region" description="Helical" evidence="7">
    <location>
        <begin position="344"/>
        <end position="368"/>
    </location>
</feature>
<dbReference type="InterPro" id="IPR001750">
    <property type="entry name" value="ND/Mrp_TM"/>
</dbReference>
<dbReference type="GO" id="GO:0005886">
    <property type="term" value="C:plasma membrane"/>
    <property type="evidence" value="ECO:0007669"/>
    <property type="project" value="UniProtKB-SubCell"/>
</dbReference>
<evidence type="ECO:0000313" key="9">
    <source>
        <dbReference type="EMBL" id="ARU60522.1"/>
    </source>
</evidence>